<dbReference type="Proteomes" id="UP000053097">
    <property type="component" value="Unassembled WGS sequence"/>
</dbReference>
<reference evidence="1 2" key="1">
    <citation type="journal article" date="2014" name="Curr. Biol.">
        <title>The genome of the clonal raider ant Cerapachys biroi.</title>
        <authorList>
            <person name="Oxley P.R."/>
            <person name="Ji L."/>
            <person name="Fetter-Pruneda I."/>
            <person name="McKenzie S.K."/>
            <person name="Li C."/>
            <person name="Hu H."/>
            <person name="Zhang G."/>
            <person name="Kronauer D.J."/>
        </authorList>
    </citation>
    <scope>NUCLEOTIDE SEQUENCE [LARGE SCALE GENOMIC DNA]</scope>
</reference>
<name>A0A026VYH5_OOCBI</name>
<dbReference type="AlphaFoldDB" id="A0A026VYH5"/>
<proteinExistence type="predicted"/>
<dbReference type="EMBL" id="KK107609">
    <property type="protein sequence ID" value="EZA48511.1"/>
    <property type="molecule type" value="Genomic_DNA"/>
</dbReference>
<evidence type="ECO:0000313" key="1">
    <source>
        <dbReference type="EMBL" id="EZA48511.1"/>
    </source>
</evidence>
<gene>
    <name evidence="1" type="ORF">X777_13006</name>
</gene>
<sequence length="84" mass="9574">MSRCITDRRNAQYRAASVRICAGINRDRKFSRGCMNGGAWSAWLGRAHVERKGKKRKKREKQKEQTRTAALIADIGKINGQRAE</sequence>
<accession>A0A026VYH5</accession>
<evidence type="ECO:0000313" key="2">
    <source>
        <dbReference type="Proteomes" id="UP000053097"/>
    </source>
</evidence>
<protein>
    <submittedName>
        <fullName evidence="1">Uncharacterized protein</fullName>
    </submittedName>
</protein>
<keyword evidence="2" id="KW-1185">Reference proteome</keyword>
<organism evidence="1 2">
    <name type="scientific">Ooceraea biroi</name>
    <name type="common">Clonal raider ant</name>
    <name type="synonym">Cerapachys biroi</name>
    <dbReference type="NCBI Taxonomy" id="2015173"/>
    <lineage>
        <taxon>Eukaryota</taxon>
        <taxon>Metazoa</taxon>
        <taxon>Ecdysozoa</taxon>
        <taxon>Arthropoda</taxon>
        <taxon>Hexapoda</taxon>
        <taxon>Insecta</taxon>
        <taxon>Pterygota</taxon>
        <taxon>Neoptera</taxon>
        <taxon>Endopterygota</taxon>
        <taxon>Hymenoptera</taxon>
        <taxon>Apocrita</taxon>
        <taxon>Aculeata</taxon>
        <taxon>Formicoidea</taxon>
        <taxon>Formicidae</taxon>
        <taxon>Dorylinae</taxon>
        <taxon>Ooceraea</taxon>
    </lineage>
</organism>